<evidence type="ECO:0000313" key="2">
    <source>
        <dbReference type="EMBL" id="JAH55958.1"/>
    </source>
</evidence>
<dbReference type="AlphaFoldDB" id="A0A0E9TT96"/>
<name>A0A0E9TT96_ANGAN</name>
<evidence type="ECO:0000256" key="1">
    <source>
        <dbReference type="SAM" id="Phobius"/>
    </source>
</evidence>
<proteinExistence type="predicted"/>
<accession>A0A0E9TT96</accession>
<dbReference type="EMBL" id="GBXM01052619">
    <property type="protein sequence ID" value="JAH55958.1"/>
    <property type="molecule type" value="Transcribed_RNA"/>
</dbReference>
<keyword evidence="1" id="KW-0472">Membrane</keyword>
<feature type="transmembrane region" description="Helical" evidence="1">
    <location>
        <begin position="20"/>
        <end position="45"/>
    </location>
</feature>
<keyword evidence="1" id="KW-1133">Transmembrane helix</keyword>
<keyword evidence="1" id="KW-0812">Transmembrane</keyword>
<reference evidence="2" key="1">
    <citation type="submission" date="2014-11" db="EMBL/GenBank/DDBJ databases">
        <authorList>
            <person name="Amaro Gonzalez C."/>
        </authorList>
    </citation>
    <scope>NUCLEOTIDE SEQUENCE</scope>
</reference>
<sequence>MLCLVTNLKAVFRFRFPSHMAFIVDSSCVSLVVFSCPFPGFSIMLEAH</sequence>
<protein>
    <submittedName>
        <fullName evidence="2">Uncharacterized protein</fullName>
    </submittedName>
</protein>
<reference evidence="2" key="2">
    <citation type="journal article" date="2015" name="Fish Shellfish Immunol.">
        <title>Early steps in the European eel (Anguilla anguilla)-Vibrio vulnificus interaction in the gills: Role of the RtxA13 toxin.</title>
        <authorList>
            <person name="Callol A."/>
            <person name="Pajuelo D."/>
            <person name="Ebbesson L."/>
            <person name="Teles M."/>
            <person name="MacKenzie S."/>
            <person name="Amaro C."/>
        </authorList>
    </citation>
    <scope>NUCLEOTIDE SEQUENCE</scope>
</reference>
<organism evidence="2">
    <name type="scientific">Anguilla anguilla</name>
    <name type="common">European freshwater eel</name>
    <name type="synonym">Muraena anguilla</name>
    <dbReference type="NCBI Taxonomy" id="7936"/>
    <lineage>
        <taxon>Eukaryota</taxon>
        <taxon>Metazoa</taxon>
        <taxon>Chordata</taxon>
        <taxon>Craniata</taxon>
        <taxon>Vertebrata</taxon>
        <taxon>Euteleostomi</taxon>
        <taxon>Actinopterygii</taxon>
        <taxon>Neopterygii</taxon>
        <taxon>Teleostei</taxon>
        <taxon>Anguilliformes</taxon>
        <taxon>Anguillidae</taxon>
        <taxon>Anguilla</taxon>
    </lineage>
</organism>